<dbReference type="PANTHER" id="PTHR36964">
    <property type="entry name" value="PROTEIN-METHIONINE-SULFOXIDE REDUCTASE HEME-BINDING SUBUNIT MSRQ"/>
    <property type="match status" value="1"/>
</dbReference>
<evidence type="ECO:0000256" key="2">
    <source>
        <dbReference type="ARBA" id="ARBA00022448"/>
    </source>
</evidence>
<gene>
    <name evidence="9" type="ORF">METZ01_LOCUS272897</name>
</gene>
<feature type="transmembrane region" description="Helical" evidence="7">
    <location>
        <begin position="158"/>
        <end position="177"/>
    </location>
</feature>
<evidence type="ECO:0000256" key="1">
    <source>
        <dbReference type="ARBA" id="ARBA00004141"/>
    </source>
</evidence>
<evidence type="ECO:0000256" key="6">
    <source>
        <dbReference type="ARBA" id="ARBA00023136"/>
    </source>
</evidence>
<feature type="transmembrane region" description="Helical" evidence="7">
    <location>
        <begin position="131"/>
        <end position="152"/>
    </location>
</feature>
<evidence type="ECO:0000256" key="5">
    <source>
        <dbReference type="ARBA" id="ARBA00023004"/>
    </source>
</evidence>
<evidence type="ECO:0000256" key="3">
    <source>
        <dbReference type="ARBA" id="ARBA00022692"/>
    </source>
</evidence>
<feature type="transmembrane region" description="Helical" evidence="7">
    <location>
        <begin position="101"/>
        <end position="119"/>
    </location>
</feature>
<dbReference type="HAMAP" id="MF_01207">
    <property type="entry name" value="MsrQ"/>
    <property type="match status" value="1"/>
</dbReference>
<evidence type="ECO:0000256" key="4">
    <source>
        <dbReference type="ARBA" id="ARBA00022989"/>
    </source>
</evidence>
<dbReference type="InterPro" id="IPR013130">
    <property type="entry name" value="Fe3_Rdtase_TM_dom"/>
</dbReference>
<dbReference type="InterPro" id="IPR022837">
    <property type="entry name" value="MsrQ-like"/>
</dbReference>
<dbReference type="GO" id="GO:0020037">
    <property type="term" value="F:heme binding"/>
    <property type="evidence" value="ECO:0007669"/>
    <property type="project" value="TreeGrafter"/>
</dbReference>
<dbReference type="AlphaFoldDB" id="A0A382K930"/>
<sequence length="192" mass="22046">MPAVYTIVQIWMLQVGGPHQLGADPARELVLIQGEWAIRFLILTLLVTPVRKITGWAQLGRLRRMLGLFTFFYASLHLLAYSFLLLELDFPALGEELIERPYITVGFLAWLMLVPLAWTSSQHMVRRLGGIWLNVHRLIYGIALLAVLHVFWLVKSSYLEASIYGVLLLSLLIYRLFARENRLFRQGVKVLA</sequence>
<keyword evidence="5" id="KW-0408">Iron</keyword>
<dbReference type="GO" id="GO:0005886">
    <property type="term" value="C:plasma membrane"/>
    <property type="evidence" value="ECO:0007669"/>
    <property type="project" value="TreeGrafter"/>
</dbReference>
<keyword evidence="4 7" id="KW-1133">Transmembrane helix</keyword>
<protein>
    <recommendedName>
        <fullName evidence="8">Ferric oxidoreductase domain-containing protein</fullName>
    </recommendedName>
</protein>
<dbReference type="PANTHER" id="PTHR36964:SF1">
    <property type="entry name" value="PROTEIN-METHIONINE-SULFOXIDE REDUCTASE HEME-BINDING SUBUNIT MSRQ"/>
    <property type="match status" value="1"/>
</dbReference>
<proteinExistence type="inferred from homology"/>
<dbReference type="Pfam" id="PF01794">
    <property type="entry name" value="Ferric_reduct"/>
    <property type="match status" value="1"/>
</dbReference>
<evidence type="ECO:0000256" key="7">
    <source>
        <dbReference type="SAM" id="Phobius"/>
    </source>
</evidence>
<comment type="subcellular location">
    <subcellularLocation>
        <location evidence="1">Membrane</location>
        <topology evidence="1">Multi-pass membrane protein</topology>
    </subcellularLocation>
</comment>
<reference evidence="9" key="1">
    <citation type="submission" date="2018-05" db="EMBL/GenBank/DDBJ databases">
        <authorList>
            <person name="Lanie J.A."/>
            <person name="Ng W.-L."/>
            <person name="Kazmierczak K.M."/>
            <person name="Andrzejewski T.M."/>
            <person name="Davidsen T.M."/>
            <person name="Wayne K.J."/>
            <person name="Tettelin H."/>
            <person name="Glass J.I."/>
            <person name="Rusch D."/>
            <person name="Podicherti R."/>
            <person name="Tsui H.-C.T."/>
            <person name="Winkler M.E."/>
        </authorList>
    </citation>
    <scope>NUCLEOTIDE SEQUENCE</scope>
</reference>
<dbReference type="EMBL" id="UINC01078708">
    <property type="protein sequence ID" value="SVC20043.1"/>
    <property type="molecule type" value="Genomic_DNA"/>
</dbReference>
<dbReference type="GO" id="GO:0010181">
    <property type="term" value="F:FMN binding"/>
    <property type="evidence" value="ECO:0007669"/>
    <property type="project" value="TreeGrafter"/>
</dbReference>
<organism evidence="9">
    <name type="scientific">marine metagenome</name>
    <dbReference type="NCBI Taxonomy" id="408172"/>
    <lineage>
        <taxon>unclassified sequences</taxon>
        <taxon>metagenomes</taxon>
        <taxon>ecological metagenomes</taxon>
    </lineage>
</organism>
<keyword evidence="2" id="KW-0813">Transport</keyword>
<evidence type="ECO:0000313" key="9">
    <source>
        <dbReference type="EMBL" id="SVC20043.1"/>
    </source>
</evidence>
<feature type="transmembrane region" description="Helical" evidence="7">
    <location>
        <begin position="66"/>
        <end position="86"/>
    </location>
</feature>
<accession>A0A382K930</accession>
<keyword evidence="6 7" id="KW-0472">Membrane</keyword>
<feature type="domain" description="Ferric oxidoreductase" evidence="8">
    <location>
        <begin position="34"/>
        <end position="147"/>
    </location>
</feature>
<evidence type="ECO:0000259" key="8">
    <source>
        <dbReference type="Pfam" id="PF01794"/>
    </source>
</evidence>
<keyword evidence="3 7" id="KW-0812">Transmembrane</keyword>
<name>A0A382K930_9ZZZZ</name>
<dbReference type="GO" id="GO:0016679">
    <property type="term" value="F:oxidoreductase activity, acting on diphenols and related substances as donors"/>
    <property type="evidence" value="ECO:0007669"/>
    <property type="project" value="TreeGrafter"/>
</dbReference>